<organism evidence="2 3">
    <name type="scientific">Prorocentrum cordatum</name>
    <dbReference type="NCBI Taxonomy" id="2364126"/>
    <lineage>
        <taxon>Eukaryota</taxon>
        <taxon>Sar</taxon>
        <taxon>Alveolata</taxon>
        <taxon>Dinophyceae</taxon>
        <taxon>Prorocentrales</taxon>
        <taxon>Prorocentraceae</taxon>
        <taxon>Prorocentrum</taxon>
    </lineage>
</organism>
<evidence type="ECO:0000256" key="1">
    <source>
        <dbReference type="SAM" id="MobiDB-lite"/>
    </source>
</evidence>
<dbReference type="EMBL" id="CAUYUJ010019117">
    <property type="protein sequence ID" value="CAK0888698.1"/>
    <property type="molecule type" value="Genomic_DNA"/>
</dbReference>
<proteinExistence type="predicted"/>
<evidence type="ECO:0000313" key="2">
    <source>
        <dbReference type="EMBL" id="CAK0888698.1"/>
    </source>
</evidence>
<feature type="region of interest" description="Disordered" evidence="1">
    <location>
        <begin position="261"/>
        <end position="282"/>
    </location>
</feature>
<name>A0ABN9WPU2_9DINO</name>
<keyword evidence="3" id="KW-1185">Reference proteome</keyword>
<feature type="compositionally biased region" description="Low complexity" evidence="1">
    <location>
        <begin position="70"/>
        <end position="86"/>
    </location>
</feature>
<feature type="region of interest" description="Disordered" evidence="1">
    <location>
        <begin position="1"/>
        <end position="86"/>
    </location>
</feature>
<feature type="compositionally biased region" description="Basic and acidic residues" evidence="1">
    <location>
        <begin position="261"/>
        <end position="270"/>
    </location>
</feature>
<dbReference type="Proteomes" id="UP001189429">
    <property type="component" value="Unassembled WGS sequence"/>
</dbReference>
<sequence>MRQQRLARSGSAAPRPPLQSRAAKGHSCPAGVTPACSPGRAHRLDIQPRGGAARARTPHEAAVLPRHGPQRLPGGAPGAAPRGGRTTVPGRAVVHLAHAQHAQRLSGLEAALSRHLGRRFAFDARTAIRDDHTPELRLRCIADFAAEHCRKGPVSVKRLRMLVLDDFHVTPFGTWHCGSKKMDSARAVEKYLVSRVPNHVDAQVRLIHTYDEWTTDTGLGVQIGCGLTSRHFNQAVDFLVADSVSGNAGVLYVPAHGRKDGGKMVTDKRATTRKAKPPKDSPEWVRRSEAFVRAFVHTGLRWVP</sequence>
<protein>
    <submittedName>
        <fullName evidence="2">Uncharacterized protein</fullName>
    </submittedName>
</protein>
<evidence type="ECO:0000313" key="3">
    <source>
        <dbReference type="Proteomes" id="UP001189429"/>
    </source>
</evidence>
<reference evidence="2" key="1">
    <citation type="submission" date="2023-10" db="EMBL/GenBank/DDBJ databases">
        <authorList>
            <person name="Chen Y."/>
            <person name="Shah S."/>
            <person name="Dougan E. K."/>
            <person name="Thang M."/>
            <person name="Chan C."/>
        </authorList>
    </citation>
    <scope>NUCLEOTIDE SEQUENCE [LARGE SCALE GENOMIC DNA]</scope>
</reference>
<gene>
    <name evidence="2" type="ORF">PCOR1329_LOCUS69436</name>
</gene>
<comment type="caution">
    <text evidence="2">The sequence shown here is derived from an EMBL/GenBank/DDBJ whole genome shotgun (WGS) entry which is preliminary data.</text>
</comment>
<accession>A0ABN9WPU2</accession>